<reference evidence="12 13" key="1">
    <citation type="submission" date="2016-03" db="EMBL/GenBank/DDBJ databases">
        <title>Whole genome sequencing of Grifola frondosa 9006-11.</title>
        <authorList>
            <person name="Min B."/>
            <person name="Park H."/>
            <person name="Kim J.-G."/>
            <person name="Cho H."/>
            <person name="Oh Y.-L."/>
            <person name="Kong W.-S."/>
            <person name="Choi I.-G."/>
        </authorList>
    </citation>
    <scope>NUCLEOTIDE SEQUENCE [LARGE SCALE GENOMIC DNA]</scope>
    <source>
        <strain evidence="12 13">9006-11</strain>
    </source>
</reference>
<dbReference type="GO" id="GO:0005789">
    <property type="term" value="C:endoplasmic reticulum membrane"/>
    <property type="evidence" value="ECO:0007669"/>
    <property type="project" value="UniProtKB-SubCell"/>
</dbReference>
<keyword evidence="4 11" id="KW-0328">Glycosyltransferase</keyword>
<dbReference type="GO" id="GO:0006506">
    <property type="term" value="P:GPI anchor biosynthetic process"/>
    <property type="evidence" value="ECO:0007669"/>
    <property type="project" value="UniProtKB-KW"/>
</dbReference>
<dbReference type="InterPro" id="IPR005599">
    <property type="entry name" value="GPI_mannosylTrfase"/>
</dbReference>
<sequence length="473" mass="52948">MLCAQSHLTTVYGTETLVSPEVVFRVERIAFLCLSLILDYSVYRLVPTPSARIYALVLLASSYIVHTFQTRPFSNSIEAVLFAIFLVTFQNVVSPEKRSSARVSIKGILSLTYLAFLLAFGIYTRLTFIAFALPVVLETLKWTVRRATQRADGFSVFAWGRLVTIPLTVAILTVLCMALVDTAYFRGEYSAFVVTPLNFLLYNLSLSNLEEHGLHPRWLHGVVNMPMILGPGLLYYAVLAGLGILKLSSKKQTKARLGVAEILKRTCFYTIFAAPAILSVQPHQEPRFLIPLLVPAVVLVSLDGRILRAGKLFWVSWIVANVFLMILFGVLHQGGVVPSLFRLHDRIRARGPDGQFATLNIVYWKTYMPPRHLLAVPEKHFLSGRITFADLAGTSLESFAEHLLSHSDTDNTVLVAPFYAVPPQLQRCFVEQTRVFPHLDLDHIGETVELGWRDGLSLGIFDVDVECVRERAV</sequence>
<evidence type="ECO:0000256" key="6">
    <source>
        <dbReference type="ARBA" id="ARBA00022692"/>
    </source>
</evidence>
<evidence type="ECO:0000313" key="12">
    <source>
        <dbReference type="EMBL" id="OBZ76959.1"/>
    </source>
</evidence>
<evidence type="ECO:0000256" key="4">
    <source>
        <dbReference type="ARBA" id="ARBA00022676"/>
    </source>
</evidence>
<evidence type="ECO:0000256" key="8">
    <source>
        <dbReference type="ARBA" id="ARBA00022989"/>
    </source>
</evidence>
<gene>
    <name evidence="12" type="primary">smp3</name>
    <name evidence="12" type="ORF">A0H81_03075</name>
</gene>
<name>A0A1C7MKJ0_GRIFR</name>
<evidence type="ECO:0000256" key="1">
    <source>
        <dbReference type="ARBA" id="ARBA00004477"/>
    </source>
</evidence>
<dbReference type="GO" id="GO:0000026">
    <property type="term" value="F:alpha-1,2-mannosyltransferase activity"/>
    <property type="evidence" value="ECO:0007669"/>
    <property type="project" value="TreeGrafter"/>
</dbReference>
<feature type="transmembrane region" description="Helical" evidence="11">
    <location>
        <begin position="113"/>
        <end position="137"/>
    </location>
</feature>
<keyword evidence="7 11" id="KW-0256">Endoplasmic reticulum</keyword>
<evidence type="ECO:0000256" key="7">
    <source>
        <dbReference type="ARBA" id="ARBA00022824"/>
    </source>
</evidence>
<keyword evidence="9 11" id="KW-0472">Membrane</keyword>
<dbReference type="EC" id="2.4.1.-" evidence="11"/>
<comment type="similarity">
    <text evidence="10">Belongs to the glycosyltransferase 22 family. PIGZ subfamily.</text>
</comment>
<dbReference type="STRING" id="5627.A0A1C7MKJ0"/>
<keyword evidence="5 12" id="KW-0808">Transferase</keyword>
<organism evidence="12 13">
    <name type="scientific">Grifola frondosa</name>
    <name type="common">Maitake</name>
    <name type="synonym">Polyporus frondosus</name>
    <dbReference type="NCBI Taxonomy" id="5627"/>
    <lineage>
        <taxon>Eukaryota</taxon>
        <taxon>Fungi</taxon>
        <taxon>Dikarya</taxon>
        <taxon>Basidiomycota</taxon>
        <taxon>Agaricomycotina</taxon>
        <taxon>Agaricomycetes</taxon>
        <taxon>Polyporales</taxon>
        <taxon>Grifolaceae</taxon>
        <taxon>Grifola</taxon>
    </lineage>
</organism>
<comment type="caution">
    <text evidence="12">The sequence shown here is derived from an EMBL/GenBank/DDBJ whole genome shotgun (WGS) entry which is preliminary data.</text>
</comment>
<evidence type="ECO:0000313" key="13">
    <source>
        <dbReference type="Proteomes" id="UP000092993"/>
    </source>
</evidence>
<evidence type="ECO:0000256" key="5">
    <source>
        <dbReference type="ARBA" id="ARBA00022679"/>
    </source>
</evidence>
<proteinExistence type="inferred from homology"/>
<dbReference type="OMA" id="HGIHPRY"/>
<comment type="pathway">
    <text evidence="2">Glycolipid biosynthesis; glycosylphosphatidylinositol-anchor biosynthesis.</text>
</comment>
<evidence type="ECO:0000256" key="11">
    <source>
        <dbReference type="RuleBase" id="RU363075"/>
    </source>
</evidence>
<dbReference type="Proteomes" id="UP000092993">
    <property type="component" value="Unassembled WGS sequence"/>
</dbReference>
<evidence type="ECO:0000256" key="10">
    <source>
        <dbReference type="ARBA" id="ARBA00038466"/>
    </source>
</evidence>
<feature type="transmembrane region" description="Helical" evidence="11">
    <location>
        <begin position="312"/>
        <end position="331"/>
    </location>
</feature>
<protein>
    <recommendedName>
        <fullName evidence="11">Mannosyltransferase</fullName>
        <ecNumber evidence="11">2.4.1.-</ecNumber>
    </recommendedName>
</protein>
<keyword evidence="6 11" id="KW-0812">Transmembrane</keyword>
<dbReference type="OrthoDB" id="10066429at2759"/>
<comment type="subcellular location">
    <subcellularLocation>
        <location evidence="1 11">Endoplasmic reticulum membrane</location>
        <topology evidence="1 11">Multi-pass membrane protein</topology>
    </subcellularLocation>
</comment>
<dbReference type="Pfam" id="PF03901">
    <property type="entry name" value="Glyco_transf_22"/>
    <property type="match status" value="1"/>
</dbReference>
<dbReference type="AlphaFoldDB" id="A0A1C7MKJ0"/>
<dbReference type="PANTHER" id="PTHR22760">
    <property type="entry name" value="GLYCOSYLTRANSFERASE"/>
    <property type="match status" value="1"/>
</dbReference>
<evidence type="ECO:0000256" key="9">
    <source>
        <dbReference type="ARBA" id="ARBA00023136"/>
    </source>
</evidence>
<keyword evidence="8 11" id="KW-1133">Transmembrane helix</keyword>
<evidence type="ECO:0000256" key="2">
    <source>
        <dbReference type="ARBA" id="ARBA00004687"/>
    </source>
</evidence>
<feature type="transmembrane region" description="Helical" evidence="11">
    <location>
        <begin position="225"/>
        <end position="245"/>
    </location>
</feature>
<evidence type="ECO:0000256" key="3">
    <source>
        <dbReference type="ARBA" id="ARBA00022502"/>
    </source>
</evidence>
<accession>A0A1C7MKJ0</accession>
<feature type="transmembrane region" description="Helical" evidence="11">
    <location>
        <begin position="157"/>
        <end position="180"/>
    </location>
</feature>
<dbReference type="EMBL" id="LUGG01000003">
    <property type="protein sequence ID" value="OBZ76959.1"/>
    <property type="molecule type" value="Genomic_DNA"/>
</dbReference>
<keyword evidence="3" id="KW-0337">GPI-anchor biosynthesis</keyword>
<dbReference type="PANTHER" id="PTHR22760:SF3">
    <property type="entry name" value="GPI MANNOSYLTRANSFERASE 4"/>
    <property type="match status" value="1"/>
</dbReference>
<keyword evidence="13" id="KW-1185">Reference proteome</keyword>
<feature type="transmembrane region" description="Helical" evidence="11">
    <location>
        <begin position="76"/>
        <end position="93"/>
    </location>
</feature>